<dbReference type="SUPFAM" id="SSF56784">
    <property type="entry name" value="HAD-like"/>
    <property type="match status" value="1"/>
</dbReference>
<dbReference type="AlphaFoldDB" id="A0A3N6PHV4"/>
<dbReference type="NCBIfam" id="TIGR01509">
    <property type="entry name" value="HAD-SF-IA-v3"/>
    <property type="match status" value="1"/>
</dbReference>
<dbReference type="PRINTS" id="PR00413">
    <property type="entry name" value="HADHALOGNASE"/>
</dbReference>
<dbReference type="Proteomes" id="UP000269154">
    <property type="component" value="Unassembled WGS sequence"/>
</dbReference>
<evidence type="ECO:0000256" key="4">
    <source>
        <dbReference type="ARBA" id="ARBA00022842"/>
    </source>
</evidence>
<dbReference type="Gene3D" id="1.10.150.240">
    <property type="entry name" value="Putative phosphatase, domain 2"/>
    <property type="match status" value="1"/>
</dbReference>
<keyword evidence="3" id="KW-0479">Metal-binding</keyword>
<proteinExistence type="inferred from homology"/>
<dbReference type="OrthoDB" id="9797743at2"/>
<protein>
    <submittedName>
        <fullName evidence="5">HAD family phosphatase</fullName>
    </submittedName>
</protein>
<evidence type="ECO:0000256" key="1">
    <source>
        <dbReference type="ARBA" id="ARBA00001946"/>
    </source>
</evidence>
<dbReference type="PANTHER" id="PTHR46193">
    <property type="entry name" value="6-PHOSPHOGLUCONATE PHOSPHATASE"/>
    <property type="match status" value="1"/>
</dbReference>
<keyword evidence="6" id="KW-1185">Reference proteome</keyword>
<dbReference type="SFLD" id="SFLDS00003">
    <property type="entry name" value="Haloacid_Dehalogenase"/>
    <property type="match status" value="1"/>
</dbReference>
<name>A0A3N6PHV4_9CYAN</name>
<sequence length="235" mass="26544">MTIKAILFDFNGVIINDEFLHEKLIEQVLIDENLLLRPGEYNQFCLGRSDRACLEGILTERGRYINEGYLDQLIKRKALAYQQQLESLEELPIYSDTIDFISQVAQANLKMAVVSGALRSEVELVLNKANLIDFFKTIIAGDDVEASKPKPDAYLLAVNILNQQYPDMNLQPSECLAIEDTFAGIEAAKLAGMSVVGVAHTYPFHMLQRLANWCVDYLSDLELDRIQKVDQQINS</sequence>
<comment type="cofactor">
    <cofactor evidence="1">
        <name>Mg(2+)</name>
        <dbReference type="ChEBI" id="CHEBI:18420"/>
    </cofactor>
</comment>
<dbReference type="InterPro" id="IPR023214">
    <property type="entry name" value="HAD_sf"/>
</dbReference>
<dbReference type="InterPro" id="IPR036412">
    <property type="entry name" value="HAD-like_sf"/>
</dbReference>
<comment type="similarity">
    <text evidence="2">Belongs to the HAD-like hydrolase superfamily. CbbY/CbbZ/Gph/YieH family.</text>
</comment>
<evidence type="ECO:0000313" key="5">
    <source>
        <dbReference type="EMBL" id="RQH55401.1"/>
    </source>
</evidence>
<dbReference type="InterPro" id="IPR023198">
    <property type="entry name" value="PGP-like_dom2"/>
</dbReference>
<reference evidence="5 6" key="1">
    <citation type="journal article" date="2018" name="ACS Chem. Biol.">
        <title>Ketoreductase domain dysfunction expands chemodiversity: malyngamide biosynthesis in the cyanobacterium Okeania hirsuta.</title>
        <authorList>
            <person name="Moss N.A."/>
            <person name="Leao T."/>
            <person name="Rankin M."/>
            <person name="McCullough T.M."/>
            <person name="Qu P."/>
            <person name="Korobeynikov A."/>
            <person name="Smith J.L."/>
            <person name="Gerwick L."/>
            <person name="Gerwick W.H."/>
        </authorList>
    </citation>
    <scope>NUCLEOTIDE SEQUENCE [LARGE SCALE GENOMIC DNA]</scope>
    <source>
        <strain evidence="5 6">PAB10Feb10-1</strain>
    </source>
</reference>
<evidence type="ECO:0000313" key="6">
    <source>
        <dbReference type="Proteomes" id="UP000269154"/>
    </source>
</evidence>
<dbReference type="GO" id="GO:0003824">
    <property type="term" value="F:catalytic activity"/>
    <property type="evidence" value="ECO:0007669"/>
    <property type="project" value="UniProtKB-ARBA"/>
</dbReference>
<keyword evidence="4" id="KW-0460">Magnesium</keyword>
<dbReference type="InterPro" id="IPR051600">
    <property type="entry name" value="Beta-PGM-like"/>
</dbReference>
<comment type="caution">
    <text evidence="5">The sequence shown here is derived from an EMBL/GenBank/DDBJ whole genome shotgun (WGS) entry which is preliminary data.</text>
</comment>
<dbReference type="EMBL" id="RCBY01000007">
    <property type="protein sequence ID" value="RQH55401.1"/>
    <property type="molecule type" value="Genomic_DNA"/>
</dbReference>
<dbReference type="Gene3D" id="3.40.50.1000">
    <property type="entry name" value="HAD superfamily/HAD-like"/>
    <property type="match status" value="1"/>
</dbReference>
<gene>
    <name evidence="5" type="ORF">D5R40_02335</name>
</gene>
<evidence type="ECO:0000256" key="2">
    <source>
        <dbReference type="ARBA" id="ARBA00006171"/>
    </source>
</evidence>
<dbReference type="Pfam" id="PF00702">
    <property type="entry name" value="Hydrolase"/>
    <property type="match status" value="1"/>
</dbReference>
<dbReference type="InterPro" id="IPR006439">
    <property type="entry name" value="HAD-SF_hydro_IA"/>
</dbReference>
<dbReference type="CDD" id="cd07505">
    <property type="entry name" value="HAD_BPGM-like"/>
    <property type="match status" value="1"/>
</dbReference>
<organism evidence="5 6">
    <name type="scientific">Okeania hirsuta</name>
    <dbReference type="NCBI Taxonomy" id="1458930"/>
    <lineage>
        <taxon>Bacteria</taxon>
        <taxon>Bacillati</taxon>
        <taxon>Cyanobacteriota</taxon>
        <taxon>Cyanophyceae</taxon>
        <taxon>Oscillatoriophycideae</taxon>
        <taxon>Oscillatoriales</taxon>
        <taxon>Microcoleaceae</taxon>
        <taxon>Okeania</taxon>
    </lineage>
</organism>
<accession>A0A3N6PHV4</accession>
<dbReference type="RefSeq" id="WP_124143609.1">
    <property type="nucleotide sequence ID" value="NZ_CAWOKI010000354.1"/>
</dbReference>
<dbReference type="SFLD" id="SFLDG01129">
    <property type="entry name" value="C1.5:_HAD__Beta-PGM__Phosphata"/>
    <property type="match status" value="1"/>
</dbReference>
<evidence type="ECO:0000256" key="3">
    <source>
        <dbReference type="ARBA" id="ARBA00022723"/>
    </source>
</evidence>
<dbReference type="PANTHER" id="PTHR46193:SF21">
    <property type="entry name" value="SLL1138 PROTEIN"/>
    <property type="match status" value="1"/>
</dbReference>
<dbReference type="GO" id="GO:0046872">
    <property type="term" value="F:metal ion binding"/>
    <property type="evidence" value="ECO:0007669"/>
    <property type="project" value="UniProtKB-KW"/>
</dbReference>